<reference evidence="2" key="1">
    <citation type="journal article" date="2023" name="Mol. Biol. Evol.">
        <title>Third-Generation Sequencing Reveals the Adaptive Role of the Epigenome in Three Deep-Sea Polychaetes.</title>
        <authorList>
            <person name="Perez M."/>
            <person name="Aroh O."/>
            <person name="Sun Y."/>
            <person name="Lan Y."/>
            <person name="Juniper S.K."/>
            <person name="Young C.R."/>
            <person name="Angers B."/>
            <person name="Qian P.Y."/>
        </authorList>
    </citation>
    <scope>NUCLEOTIDE SEQUENCE</scope>
    <source>
        <strain evidence="2">R07B-5</strain>
    </source>
</reference>
<dbReference type="Proteomes" id="UP001209878">
    <property type="component" value="Unassembled WGS sequence"/>
</dbReference>
<feature type="chain" id="PRO_5042288624" evidence="1">
    <location>
        <begin position="20"/>
        <end position="40"/>
    </location>
</feature>
<dbReference type="AlphaFoldDB" id="A0AAD9NK62"/>
<evidence type="ECO:0000313" key="3">
    <source>
        <dbReference type="Proteomes" id="UP001209878"/>
    </source>
</evidence>
<sequence length="40" mass="4706">MWVGHLFRFLLMTPRVCCAFLVTELHCAVQFNVFDICTSR</sequence>
<evidence type="ECO:0000256" key="1">
    <source>
        <dbReference type="SAM" id="SignalP"/>
    </source>
</evidence>
<proteinExistence type="predicted"/>
<organism evidence="2 3">
    <name type="scientific">Ridgeia piscesae</name>
    <name type="common">Tubeworm</name>
    <dbReference type="NCBI Taxonomy" id="27915"/>
    <lineage>
        <taxon>Eukaryota</taxon>
        <taxon>Metazoa</taxon>
        <taxon>Spiralia</taxon>
        <taxon>Lophotrochozoa</taxon>
        <taxon>Annelida</taxon>
        <taxon>Polychaeta</taxon>
        <taxon>Sedentaria</taxon>
        <taxon>Canalipalpata</taxon>
        <taxon>Sabellida</taxon>
        <taxon>Siboglinidae</taxon>
        <taxon>Ridgeia</taxon>
    </lineage>
</organism>
<accession>A0AAD9NK62</accession>
<dbReference type="EMBL" id="JAODUO010000909">
    <property type="protein sequence ID" value="KAK2173035.1"/>
    <property type="molecule type" value="Genomic_DNA"/>
</dbReference>
<feature type="signal peptide" evidence="1">
    <location>
        <begin position="1"/>
        <end position="19"/>
    </location>
</feature>
<name>A0AAD9NK62_RIDPI</name>
<gene>
    <name evidence="2" type="ORF">NP493_909g00033</name>
</gene>
<evidence type="ECO:0000313" key="2">
    <source>
        <dbReference type="EMBL" id="KAK2173035.1"/>
    </source>
</evidence>
<keyword evidence="1" id="KW-0732">Signal</keyword>
<comment type="caution">
    <text evidence="2">The sequence shown here is derived from an EMBL/GenBank/DDBJ whole genome shotgun (WGS) entry which is preliminary data.</text>
</comment>
<protein>
    <submittedName>
        <fullName evidence="2">Uncharacterized protein</fullName>
    </submittedName>
</protein>
<keyword evidence="3" id="KW-1185">Reference proteome</keyword>